<evidence type="ECO:0000256" key="1">
    <source>
        <dbReference type="SAM" id="MobiDB-lite"/>
    </source>
</evidence>
<proteinExistence type="predicted"/>
<reference evidence="2" key="2">
    <citation type="submission" date="2021-08" db="EMBL/GenBank/DDBJ databases">
        <authorList>
            <person name="Eriksson T."/>
        </authorList>
    </citation>
    <scope>NUCLEOTIDE SEQUENCE</scope>
    <source>
        <strain evidence="2">Stoneville</strain>
        <tissue evidence="2">Whole head</tissue>
    </source>
</reference>
<evidence type="ECO:0000313" key="2">
    <source>
        <dbReference type="EMBL" id="KAH0820231.1"/>
    </source>
</evidence>
<dbReference type="EMBL" id="JABDTM020012575">
    <property type="protein sequence ID" value="KAH0820231.1"/>
    <property type="molecule type" value="Genomic_DNA"/>
</dbReference>
<sequence length="111" mass="12885">MLSQKSDQFVVKVYDTRTKHYFLREKLHSVGSVIPIPERDPPETGARGDGPDARKLFSSGTHQQQEQCRNDWQIEVRKPPAILFNFDKCKEETGRRQKFGRATFRTELGSF</sequence>
<protein>
    <submittedName>
        <fullName evidence="2">Uncharacterized protein</fullName>
    </submittedName>
</protein>
<reference evidence="2" key="1">
    <citation type="journal article" date="2020" name="J Insects Food Feed">
        <title>The yellow mealworm (Tenebrio molitor) genome: a resource for the emerging insects as food and feed industry.</title>
        <authorList>
            <person name="Eriksson T."/>
            <person name="Andere A."/>
            <person name="Kelstrup H."/>
            <person name="Emery V."/>
            <person name="Picard C."/>
        </authorList>
    </citation>
    <scope>NUCLEOTIDE SEQUENCE</scope>
    <source>
        <strain evidence="2">Stoneville</strain>
        <tissue evidence="2">Whole head</tissue>
    </source>
</reference>
<name>A0A8J6HRB0_TENMO</name>
<dbReference type="Proteomes" id="UP000719412">
    <property type="component" value="Unassembled WGS sequence"/>
</dbReference>
<feature type="region of interest" description="Disordered" evidence="1">
    <location>
        <begin position="33"/>
        <end position="69"/>
    </location>
</feature>
<feature type="compositionally biased region" description="Polar residues" evidence="1">
    <location>
        <begin position="58"/>
        <end position="67"/>
    </location>
</feature>
<dbReference type="AlphaFoldDB" id="A0A8J6HRB0"/>
<keyword evidence="3" id="KW-1185">Reference proteome</keyword>
<comment type="caution">
    <text evidence="2">The sequence shown here is derived from an EMBL/GenBank/DDBJ whole genome shotgun (WGS) entry which is preliminary data.</text>
</comment>
<accession>A0A8J6HRB0</accession>
<evidence type="ECO:0000313" key="3">
    <source>
        <dbReference type="Proteomes" id="UP000719412"/>
    </source>
</evidence>
<organism evidence="2 3">
    <name type="scientific">Tenebrio molitor</name>
    <name type="common">Yellow mealworm beetle</name>
    <dbReference type="NCBI Taxonomy" id="7067"/>
    <lineage>
        <taxon>Eukaryota</taxon>
        <taxon>Metazoa</taxon>
        <taxon>Ecdysozoa</taxon>
        <taxon>Arthropoda</taxon>
        <taxon>Hexapoda</taxon>
        <taxon>Insecta</taxon>
        <taxon>Pterygota</taxon>
        <taxon>Neoptera</taxon>
        <taxon>Endopterygota</taxon>
        <taxon>Coleoptera</taxon>
        <taxon>Polyphaga</taxon>
        <taxon>Cucujiformia</taxon>
        <taxon>Tenebrionidae</taxon>
        <taxon>Tenebrio</taxon>
    </lineage>
</organism>
<gene>
    <name evidence="2" type="ORF">GEV33_002560</name>
</gene>